<keyword evidence="3" id="KW-0399">Innate immunity</keyword>
<keyword evidence="4" id="KW-0433">Leucine-rich repeat</keyword>
<dbReference type="OrthoDB" id="6107924at2759"/>
<feature type="transmembrane region" description="Helical" evidence="13">
    <location>
        <begin position="666"/>
        <end position="688"/>
    </location>
</feature>
<dbReference type="GO" id="GO:0038023">
    <property type="term" value="F:signaling receptor activity"/>
    <property type="evidence" value="ECO:0007669"/>
    <property type="project" value="TreeGrafter"/>
</dbReference>
<evidence type="ECO:0000256" key="13">
    <source>
        <dbReference type="SAM" id="Phobius"/>
    </source>
</evidence>
<evidence type="ECO:0000256" key="12">
    <source>
        <dbReference type="ARBA" id="ARBA00023180"/>
    </source>
</evidence>
<comment type="similarity">
    <text evidence="2">Belongs to the Toll-like receptor family.</text>
</comment>
<comment type="caution">
    <text evidence="16">The sequence shown here is derived from an EMBL/GenBank/DDBJ whole genome shotgun (WGS) entry which is preliminary data.</text>
</comment>
<evidence type="ECO:0000259" key="15">
    <source>
        <dbReference type="PROSITE" id="PS50104"/>
    </source>
</evidence>
<dbReference type="InterPro" id="IPR035897">
    <property type="entry name" value="Toll_tir_struct_dom_sf"/>
</dbReference>
<dbReference type="Gene3D" id="3.80.10.10">
    <property type="entry name" value="Ribonuclease Inhibitor"/>
    <property type="match status" value="3"/>
</dbReference>
<evidence type="ECO:0000256" key="8">
    <source>
        <dbReference type="ARBA" id="ARBA00022859"/>
    </source>
</evidence>
<evidence type="ECO:0000313" key="17">
    <source>
        <dbReference type="Proteomes" id="UP000245119"/>
    </source>
</evidence>
<dbReference type="InterPro" id="IPR003591">
    <property type="entry name" value="Leu-rich_rpt_typical-subtyp"/>
</dbReference>
<dbReference type="PANTHER" id="PTHR24365">
    <property type="entry name" value="TOLL-LIKE RECEPTOR"/>
    <property type="match status" value="1"/>
</dbReference>
<feature type="domain" description="TIR" evidence="15">
    <location>
        <begin position="717"/>
        <end position="852"/>
    </location>
</feature>
<keyword evidence="17" id="KW-1185">Reference proteome</keyword>
<feature type="chain" id="PRO_5015643017" description="TIR domain-containing protein" evidence="14">
    <location>
        <begin position="19"/>
        <end position="899"/>
    </location>
</feature>
<keyword evidence="9 13" id="KW-1133">Transmembrane helix</keyword>
<evidence type="ECO:0000256" key="3">
    <source>
        <dbReference type="ARBA" id="ARBA00022588"/>
    </source>
</evidence>
<keyword evidence="5 13" id="KW-0812">Transmembrane</keyword>
<dbReference type="InterPro" id="IPR032675">
    <property type="entry name" value="LRR_dom_sf"/>
</dbReference>
<evidence type="ECO:0000256" key="2">
    <source>
        <dbReference type="ARBA" id="ARBA00009634"/>
    </source>
</evidence>
<evidence type="ECO:0000256" key="9">
    <source>
        <dbReference type="ARBA" id="ARBA00022989"/>
    </source>
</evidence>
<protein>
    <recommendedName>
        <fullName evidence="15">TIR domain-containing protein</fullName>
    </recommendedName>
</protein>
<feature type="signal peptide" evidence="14">
    <location>
        <begin position="1"/>
        <end position="18"/>
    </location>
</feature>
<reference evidence="16 17" key="1">
    <citation type="submission" date="2018-04" db="EMBL/GenBank/DDBJ databases">
        <title>The genome of golden apple snail Pomacea canaliculata provides insight into stress tolerance and invasive adaptation.</title>
        <authorList>
            <person name="Liu C."/>
            <person name="Liu B."/>
            <person name="Ren Y."/>
            <person name="Zhang Y."/>
            <person name="Wang H."/>
            <person name="Li S."/>
            <person name="Jiang F."/>
            <person name="Yin L."/>
            <person name="Zhang G."/>
            <person name="Qian W."/>
            <person name="Fan W."/>
        </authorList>
    </citation>
    <scope>NUCLEOTIDE SEQUENCE [LARGE SCALE GENOMIC DNA]</scope>
    <source>
        <strain evidence="16">SZHN2017</strain>
        <tissue evidence="16">Muscle</tissue>
    </source>
</reference>
<dbReference type="SMART" id="SM00082">
    <property type="entry name" value="LRRCT"/>
    <property type="match status" value="2"/>
</dbReference>
<evidence type="ECO:0000256" key="7">
    <source>
        <dbReference type="ARBA" id="ARBA00022737"/>
    </source>
</evidence>
<evidence type="ECO:0000256" key="5">
    <source>
        <dbReference type="ARBA" id="ARBA00022692"/>
    </source>
</evidence>
<dbReference type="GO" id="GO:0007165">
    <property type="term" value="P:signal transduction"/>
    <property type="evidence" value="ECO:0007669"/>
    <property type="project" value="InterPro"/>
</dbReference>
<keyword evidence="12" id="KW-0325">Glycoprotein</keyword>
<evidence type="ECO:0000256" key="10">
    <source>
        <dbReference type="ARBA" id="ARBA00023136"/>
    </source>
</evidence>
<dbReference type="Proteomes" id="UP000245119">
    <property type="component" value="Linkage Group LG13"/>
</dbReference>
<evidence type="ECO:0000256" key="11">
    <source>
        <dbReference type="ARBA" id="ARBA00023170"/>
    </source>
</evidence>
<keyword evidence="11" id="KW-0675">Receptor</keyword>
<dbReference type="InterPro" id="IPR000483">
    <property type="entry name" value="Cys-rich_flank_reg_C"/>
</dbReference>
<sequence length="899" mass="102193">MTPQMFLLTAFLLAPATAIDLGSVFTALTGGNRVEETCSRECSCATKTAEKIVQGYVTRLLPDLGVHMRPTIEEDTRSFVTTLTAWVGSMGYIQCQLPKGAKHNLTYLLGTSPFSFKGLQVKCDEEATIVWDISSFNLFIHILDFSGCTLEAANEYDNMGVPANLWILDLDRVNPDAVKKLDFSLTSTLWSLRITNSSLNHIPRSMVTHSLPALLHLNLANNKLVNFKCEMKLKFLSSLNLKNNFLTKVPDCVIDGSLKVDYISVQNNQLSKLENIFYNVTEEKFSILRVSYLNLAYNNLTYFGKLRPIKNFMSLDVSNNHLIAIDEEAFSLHKSLAWIDFSNNMLHQLPDGLFSKLTIMEHLNVSHNYLRVFSSDQSPVSSRTLTLDVRHNRLLFPPFDDTGYIAPRFIKTKAAYNPFKCDCNMGVFLEFLTMINTSQHRNWFAAGYWSHEATPKARQPYLDVDAFECNQPPEFSGVKIRSLNFKNTCPLMQGCPVNCHCKLIKTGFSHVFVNCSLAKSMSYLPTDVPIMADKPLVLEFSGSGLRVLDYRPYLRLVAELYASGGRLQTVTAGAMQALENASVIALNDNHLRSLPSITFNLTFVHATNISLHGNPWTCGCQDLWMPSWMALHAKILYEPTAVRCRWTGKPVNQFSPKDLSCGMFNFLPLLIALFFLLGIIVVLSSVLLKFRLEALVFLYTRFRIRPFDMFRYDKKQALFDVFVSFSQHDTRWVIEKLMDQLENRENPYRLCIHFRDFPVGVPIADNIAWAVDNSRCTLLVLTRDFLSSEWCRHEFRMAHARLLKDRNSKLLIIVRGPLDARNVDRELRAYIRTHTFLRTDDKWFWAKLEYALPYPQGNLAPPGPAPDPVEGIVDAGNMEKPYPVRAAGDLKPVFDITEV</sequence>
<comment type="subcellular location">
    <subcellularLocation>
        <location evidence="1">Membrane</location>
        <topology evidence="1">Single-pass type I membrane protein</topology>
    </subcellularLocation>
</comment>
<dbReference type="SUPFAM" id="SSF52200">
    <property type="entry name" value="Toll/Interleukin receptor TIR domain"/>
    <property type="match status" value="1"/>
</dbReference>
<dbReference type="GO" id="GO:0045087">
    <property type="term" value="P:innate immune response"/>
    <property type="evidence" value="ECO:0007669"/>
    <property type="project" value="UniProtKB-KW"/>
</dbReference>
<evidence type="ECO:0000256" key="6">
    <source>
        <dbReference type="ARBA" id="ARBA00022729"/>
    </source>
</evidence>
<dbReference type="InterPro" id="IPR000157">
    <property type="entry name" value="TIR_dom"/>
</dbReference>
<dbReference type="EMBL" id="PZQS01000013">
    <property type="protein sequence ID" value="PVD19308.1"/>
    <property type="molecule type" value="Genomic_DNA"/>
</dbReference>
<dbReference type="GO" id="GO:0005886">
    <property type="term" value="C:plasma membrane"/>
    <property type="evidence" value="ECO:0007669"/>
    <property type="project" value="TreeGrafter"/>
</dbReference>
<keyword evidence="10 13" id="KW-0472">Membrane</keyword>
<dbReference type="SMART" id="SM00369">
    <property type="entry name" value="LRR_TYP"/>
    <property type="match status" value="6"/>
</dbReference>
<evidence type="ECO:0000256" key="1">
    <source>
        <dbReference type="ARBA" id="ARBA00004479"/>
    </source>
</evidence>
<dbReference type="SUPFAM" id="SSF52058">
    <property type="entry name" value="L domain-like"/>
    <property type="match status" value="2"/>
</dbReference>
<dbReference type="Pfam" id="PF13855">
    <property type="entry name" value="LRR_8"/>
    <property type="match status" value="1"/>
</dbReference>
<organism evidence="16 17">
    <name type="scientific">Pomacea canaliculata</name>
    <name type="common">Golden apple snail</name>
    <dbReference type="NCBI Taxonomy" id="400727"/>
    <lineage>
        <taxon>Eukaryota</taxon>
        <taxon>Metazoa</taxon>
        <taxon>Spiralia</taxon>
        <taxon>Lophotrochozoa</taxon>
        <taxon>Mollusca</taxon>
        <taxon>Gastropoda</taxon>
        <taxon>Caenogastropoda</taxon>
        <taxon>Architaenioglossa</taxon>
        <taxon>Ampullarioidea</taxon>
        <taxon>Ampullariidae</taxon>
        <taxon>Pomacea</taxon>
    </lineage>
</organism>
<proteinExistence type="inferred from homology"/>
<evidence type="ECO:0000313" key="16">
    <source>
        <dbReference type="EMBL" id="PVD19308.1"/>
    </source>
</evidence>
<keyword evidence="6 14" id="KW-0732">Signal</keyword>
<evidence type="ECO:0000256" key="4">
    <source>
        <dbReference type="ARBA" id="ARBA00022614"/>
    </source>
</evidence>
<dbReference type="AlphaFoldDB" id="A0A2T7NDQ7"/>
<evidence type="ECO:0000256" key="14">
    <source>
        <dbReference type="SAM" id="SignalP"/>
    </source>
</evidence>
<dbReference type="FunFam" id="3.40.50.10140:FF:000001">
    <property type="entry name" value="Toll-like receptor 2"/>
    <property type="match status" value="1"/>
</dbReference>
<keyword evidence="7" id="KW-0677">Repeat</keyword>
<dbReference type="Gene3D" id="3.40.50.10140">
    <property type="entry name" value="Toll/interleukin-1 receptor homology (TIR) domain"/>
    <property type="match status" value="1"/>
</dbReference>
<dbReference type="PROSITE" id="PS50104">
    <property type="entry name" value="TIR"/>
    <property type="match status" value="1"/>
</dbReference>
<name>A0A2T7NDQ7_POMCA</name>
<dbReference type="InterPro" id="IPR001611">
    <property type="entry name" value="Leu-rich_rpt"/>
</dbReference>
<dbReference type="PANTHER" id="PTHR24365:SF541">
    <property type="entry name" value="PROTEIN TOLL-RELATED"/>
    <property type="match status" value="1"/>
</dbReference>
<accession>A0A2T7NDQ7</accession>
<dbReference type="Pfam" id="PF13676">
    <property type="entry name" value="TIR_2"/>
    <property type="match status" value="1"/>
</dbReference>
<keyword evidence="8" id="KW-0391">Immunity</keyword>
<dbReference type="STRING" id="400727.A0A2T7NDQ7"/>
<gene>
    <name evidence="16" type="ORF">C0Q70_19795</name>
</gene>
<dbReference type="SMART" id="SM00255">
    <property type="entry name" value="TIR"/>
    <property type="match status" value="1"/>
</dbReference>